<keyword evidence="4 10" id="KW-1003">Cell membrane</keyword>
<dbReference type="Proteomes" id="UP000176939">
    <property type="component" value="Unassembled WGS sequence"/>
</dbReference>
<evidence type="ECO:0000256" key="6">
    <source>
        <dbReference type="ARBA" id="ARBA00022692"/>
    </source>
</evidence>
<organism evidence="14 15">
    <name type="scientific">Candidatus Woesebacteria bacterium RBG_13_36_22</name>
    <dbReference type="NCBI Taxonomy" id="1802478"/>
    <lineage>
        <taxon>Bacteria</taxon>
        <taxon>Candidatus Woeseibacteriota</taxon>
    </lineage>
</organism>
<keyword evidence="9 10" id="KW-0131">Cell cycle</keyword>
<evidence type="ECO:0000256" key="10">
    <source>
        <dbReference type="PIRNR" id="PIRNR003097"/>
    </source>
</evidence>
<feature type="domain" description="ABC3 transporter permease C-terminal" evidence="12">
    <location>
        <begin position="179"/>
        <end position="303"/>
    </location>
</feature>
<accession>A0A1F7X060</accession>
<comment type="caution">
    <text evidence="14">The sequence shown here is derived from an EMBL/GenBank/DDBJ whole genome shotgun (WGS) entry which is preliminary data.</text>
</comment>
<keyword evidence="7 11" id="KW-1133">Transmembrane helix</keyword>
<evidence type="ECO:0000313" key="15">
    <source>
        <dbReference type="Proteomes" id="UP000176939"/>
    </source>
</evidence>
<feature type="transmembrane region" description="Helical" evidence="11">
    <location>
        <begin position="271"/>
        <end position="298"/>
    </location>
</feature>
<dbReference type="Pfam" id="PF18075">
    <property type="entry name" value="FtsX_ECD"/>
    <property type="match status" value="1"/>
</dbReference>
<comment type="subcellular location">
    <subcellularLocation>
        <location evidence="1">Cell membrane</location>
        <topology evidence="1">Multi-pass membrane protein</topology>
    </subcellularLocation>
</comment>
<dbReference type="InterPro" id="IPR003838">
    <property type="entry name" value="ABC3_permease_C"/>
</dbReference>
<evidence type="ECO:0000256" key="11">
    <source>
        <dbReference type="SAM" id="Phobius"/>
    </source>
</evidence>
<name>A0A1F7X060_9BACT</name>
<gene>
    <name evidence="14" type="ORF">A2Z67_01555</name>
</gene>
<proteinExistence type="inferred from homology"/>
<evidence type="ECO:0000256" key="2">
    <source>
        <dbReference type="ARBA" id="ARBA00007379"/>
    </source>
</evidence>
<dbReference type="Gene3D" id="3.30.70.3040">
    <property type="match status" value="1"/>
</dbReference>
<dbReference type="InterPro" id="IPR040690">
    <property type="entry name" value="FtsX_ECD"/>
</dbReference>
<evidence type="ECO:0000256" key="8">
    <source>
        <dbReference type="ARBA" id="ARBA00023136"/>
    </source>
</evidence>
<dbReference type="PIRSF" id="PIRSF003097">
    <property type="entry name" value="FtsX"/>
    <property type="match status" value="1"/>
</dbReference>
<dbReference type="PANTHER" id="PTHR47755:SF1">
    <property type="entry name" value="CELL DIVISION PROTEIN FTSX"/>
    <property type="match status" value="1"/>
</dbReference>
<dbReference type="AlphaFoldDB" id="A0A1F7X060"/>
<feature type="transmembrane region" description="Helical" evidence="11">
    <location>
        <begin position="171"/>
        <end position="196"/>
    </location>
</feature>
<evidence type="ECO:0000256" key="1">
    <source>
        <dbReference type="ARBA" id="ARBA00004651"/>
    </source>
</evidence>
<dbReference type="Pfam" id="PF02687">
    <property type="entry name" value="FtsX"/>
    <property type="match status" value="1"/>
</dbReference>
<dbReference type="InterPro" id="IPR004513">
    <property type="entry name" value="FtsX"/>
</dbReference>
<evidence type="ECO:0000256" key="7">
    <source>
        <dbReference type="ARBA" id="ARBA00022989"/>
    </source>
</evidence>
<feature type="transmembrane region" description="Helical" evidence="11">
    <location>
        <begin position="228"/>
        <end position="251"/>
    </location>
</feature>
<keyword evidence="5 10" id="KW-0132">Cell division</keyword>
<dbReference type="GO" id="GO:0051301">
    <property type="term" value="P:cell division"/>
    <property type="evidence" value="ECO:0007669"/>
    <property type="project" value="UniProtKB-KW"/>
</dbReference>
<evidence type="ECO:0000259" key="13">
    <source>
        <dbReference type="Pfam" id="PF18075"/>
    </source>
</evidence>
<protein>
    <recommendedName>
        <fullName evidence="3 10">Cell division protein FtsX</fullName>
    </recommendedName>
</protein>
<dbReference type="GO" id="GO:0005886">
    <property type="term" value="C:plasma membrane"/>
    <property type="evidence" value="ECO:0007669"/>
    <property type="project" value="UniProtKB-SubCell"/>
</dbReference>
<evidence type="ECO:0000313" key="14">
    <source>
        <dbReference type="EMBL" id="OGM08391.1"/>
    </source>
</evidence>
<evidence type="ECO:0000259" key="12">
    <source>
        <dbReference type="Pfam" id="PF02687"/>
    </source>
</evidence>
<keyword evidence="6 11" id="KW-0812">Transmembrane</keyword>
<feature type="domain" description="FtsX extracellular" evidence="13">
    <location>
        <begin position="56"/>
        <end position="147"/>
    </location>
</feature>
<evidence type="ECO:0000256" key="9">
    <source>
        <dbReference type="ARBA" id="ARBA00023306"/>
    </source>
</evidence>
<evidence type="ECO:0000256" key="4">
    <source>
        <dbReference type="ARBA" id="ARBA00022475"/>
    </source>
</evidence>
<dbReference type="PANTHER" id="PTHR47755">
    <property type="entry name" value="CELL DIVISION PROTEIN FTSX"/>
    <property type="match status" value="1"/>
</dbReference>
<evidence type="ECO:0000256" key="3">
    <source>
        <dbReference type="ARBA" id="ARBA00021907"/>
    </source>
</evidence>
<sequence length="305" mass="33453">MVNIHLKTAGDHIRRSPFQAAAAVFVLAVTFFVVTFLAVLTHSSDQVIKYFETRPQVIAFLKDDAKSEDISALKAKLEADTRVDSVSYVSKEQALEIYKKATSDNPLLSELVSPSIFPASLEFSLVNLYHAQAVIDEVKGDAIVDQVGYTASLGDDESLNDVVTRLRNLTWYLRLGGGAFAFFLVGTSFLVLMVIIGMRMTTRRGEIEILDLIGATPGFIRSPIILEAVIYAVTGVFLGWLLAFLLVLYSTPSLIGYFGDVPVLPRNTMQLFWLFGSILAIELIAGLILAVSGSILAVSRVKRKK</sequence>
<keyword evidence="8 10" id="KW-0472">Membrane</keyword>
<evidence type="ECO:0000256" key="5">
    <source>
        <dbReference type="ARBA" id="ARBA00022618"/>
    </source>
</evidence>
<dbReference type="EMBL" id="MGFQ01000048">
    <property type="protein sequence ID" value="OGM08391.1"/>
    <property type="molecule type" value="Genomic_DNA"/>
</dbReference>
<feature type="transmembrane region" description="Helical" evidence="11">
    <location>
        <begin position="20"/>
        <end position="40"/>
    </location>
</feature>
<comment type="similarity">
    <text evidence="2 10">Belongs to the ABC-4 integral membrane protein family. FtsX subfamily.</text>
</comment>
<reference evidence="14 15" key="1">
    <citation type="journal article" date="2016" name="Nat. Commun.">
        <title>Thousands of microbial genomes shed light on interconnected biogeochemical processes in an aquifer system.</title>
        <authorList>
            <person name="Anantharaman K."/>
            <person name="Brown C.T."/>
            <person name="Hug L.A."/>
            <person name="Sharon I."/>
            <person name="Castelle C.J."/>
            <person name="Probst A.J."/>
            <person name="Thomas B.C."/>
            <person name="Singh A."/>
            <person name="Wilkins M.J."/>
            <person name="Karaoz U."/>
            <person name="Brodie E.L."/>
            <person name="Williams K.H."/>
            <person name="Hubbard S.S."/>
            <person name="Banfield J.F."/>
        </authorList>
    </citation>
    <scope>NUCLEOTIDE SEQUENCE [LARGE SCALE GENOMIC DNA]</scope>
</reference>